<evidence type="ECO:0000256" key="1">
    <source>
        <dbReference type="SAM" id="MobiDB-lite"/>
    </source>
</evidence>
<dbReference type="EMBL" id="GBRH01281878">
    <property type="protein sequence ID" value="JAD16017.1"/>
    <property type="molecule type" value="Transcribed_RNA"/>
</dbReference>
<organism evidence="2">
    <name type="scientific">Arundo donax</name>
    <name type="common">Giant reed</name>
    <name type="synonym">Donax arundinaceus</name>
    <dbReference type="NCBI Taxonomy" id="35708"/>
    <lineage>
        <taxon>Eukaryota</taxon>
        <taxon>Viridiplantae</taxon>
        <taxon>Streptophyta</taxon>
        <taxon>Embryophyta</taxon>
        <taxon>Tracheophyta</taxon>
        <taxon>Spermatophyta</taxon>
        <taxon>Magnoliopsida</taxon>
        <taxon>Liliopsida</taxon>
        <taxon>Poales</taxon>
        <taxon>Poaceae</taxon>
        <taxon>PACMAD clade</taxon>
        <taxon>Arundinoideae</taxon>
        <taxon>Arundineae</taxon>
        <taxon>Arundo</taxon>
    </lineage>
</organism>
<reference evidence="2" key="1">
    <citation type="submission" date="2014-09" db="EMBL/GenBank/DDBJ databases">
        <authorList>
            <person name="Magalhaes I.L.F."/>
            <person name="Oliveira U."/>
            <person name="Santos F.R."/>
            <person name="Vidigal T.H.D.A."/>
            <person name="Brescovit A.D."/>
            <person name="Santos A.J."/>
        </authorList>
    </citation>
    <scope>NUCLEOTIDE SEQUENCE</scope>
    <source>
        <tissue evidence="2">Shoot tissue taken approximately 20 cm above the soil surface</tissue>
    </source>
</reference>
<accession>A0A0A9TNG9</accession>
<protein>
    <submittedName>
        <fullName evidence="2">Uncharacterized protein</fullName>
    </submittedName>
</protein>
<evidence type="ECO:0000313" key="2">
    <source>
        <dbReference type="EMBL" id="JAD16017.1"/>
    </source>
</evidence>
<feature type="compositionally biased region" description="Basic residues" evidence="1">
    <location>
        <begin position="20"/>
        <end position="32"/>
    </location>
</feature>
<feature type="region of interest" description="Disordered" evidence="1">
    <location>
        <begin position="1"/>
        <end position="32"/>
    </location>
</feature>
<reference evidence="2" key="2">
    <citation type="journal article" date="2015" name="Data Brief">
        <title>Shoot transcriptome of the giant reed, Arundo donax.</title>
        <authorList>
            <person name="Barrero R.A."/>
            <person name="Guerrero F.D."/>
            <person name="Moolhuijzen P."/>
            <person name="Goolsby J.A."/>
            <person name="Tidwell J."/>
            <person name="Bellgard S.E."/>
            <person name="Bellgard M.I."/>
        </authorList>
    </citation>
    <scope>NUCLEOTIDE SEQUENCE</scope>
    <source>
        <tissue evidence="2">Shoot tissue taken approximately 20 cm above the soil surface</tissue>
    </source>
</reference>
<sequence length="32" mass="3659">MAVRGVTASGQRRRMDSRRSHMCANRRARPST</sequence>
<name>A0A0A9TNG9_ARUDO</name>
<dbReference type="AlphaFoldDB" id="A0A0A9TNG9"/>
<proteinExistence type="predicted"/>